<feature type="binding site" evidence="14">
    <location>
        <position position="391"/>
    </location>
    <ligand>
        <name>substrate</name>
    </ligand>
</feature>
<feature type="binding site" evidence="14">
    <location>
        <begin position="290"/>
        <end position="292"/>
    </location>
    <ligand>
        <name>substrate</name>
    </ligand>
</feature>
<feature type="region of interest" description="Disordered" evidence="15">
    <location>
        <begin position="533"/>
        <end position="777"/>
    </location>
</feature>
<evidence type="ECO:0000256" key="15">
    <source>
        <dbReference type="SAM" id="MobiDB-lite"/>
    </source>
</evidence>
<dbReference type="NCBIfam" id="NF005301">
    <property type="entry name" value="PRK06830.1"/>
    <property type="match status" value="1"/>
</dbReference>
<feature type="active site" description="Proton acceptor" evidence="14">
    <location>
        <position position="292"/>
    </location>
</feature>
<dbReference type="Pfam" id="PF00365">
    <property type="entry name" value="PFK"/>
    <property type="match status" value="1"/>
</dbReference>
<dbReference type="PRINTS" id="PR00476">
    <property type="entry name" value="PHFRCTKINASE"/>
</dbReference>
<dbReference type="InterPro" id="IPR022953">
    <property type="entry name" value="ATP_PFK"/>
</dbReference>
<feature type="binding site" evidence="14">
    <location>
        <position position="262"/>
    </location>
    <ligand>
        <name>Mg(2+)</name>
        <dbReference type="ChEBI" id="CHEBI:18420"/>
        <note>catalytic</note>
    </ligand>
</feature>
<evidence type="ECO:0000256" key="9">
    <source>
        <dbReference type="ARBA" id="ARBA00022777"/>
    </source>
</evidence>
<name>A0ABC8YTC7_9POAL</name>
<evidence type="ECO:0000256" key="6">
    <source>
        <dbReference type="ARBA" id="ARBA00022679"/>
    </source>
</evidence>
<feature type="binding site" evidence="14">
    <location>
        <position position="173"/>
    </location>
    <ligand>
        <name>ATP</name>
        <dbReference type="ChEBI" id="CHEBI:30616"/>
    </ligand>
</feature>
<proteinExistence type="inferred from homology"/>
<comment type="cofactor">
    <cofactor evidence="1 14">
        <name>Mg(2+)</name>
        <dbReference type="ChEBI" id="CHEBI:18420"/>
    </cofactor>
</comment>
<comment type="pathway">
    <text evidence="14">Carbohydrate degradation; glycolysis; D-glyceraldehyde 3-phosphate and glycerone phosphate from D-glucose: step 3/4.</text>
</comment>
<dbReference type="SUPFAM" id="SSF53784">
    <property type="entry name" value="Phosphofructokinase"/>
    <property type="match status" value="1"/>
</dbReference>
<dbReference type="EC" id="2.7.1.11" evidence="14"/>
<gene>
    <name evidence="14" type="primary">PFK</name>
    <name evidence="17" type="ORF">URODEC1_LOCUS36828</name>
</gene>
<dbReference type="Proteomes" id="UP001497457">
    <property type="component" value="Chromosome 17b"/>
</dbReference>
<dbReference type="GO" id="GO:0005524">
    <property type="term" value="F:ATP binding"/>
    <property type="evidence" value="ECO:0007669"/>
    <property type="project" value="UniProtKB-KW"/>
</dbReference>
<dbReference type="GO" id="GO:0003872">
    <property type="term" value="F:6-phosphofructokinase activity"/>
    <property type="evidence" value="ECO:0007669"/>
    <property type="project" value="UniProtKB-UniRule"/>
</dbReference>
<evidence type="ECO:0000256" key="5">
    <source>
        <dbReference type="ARBA" id="ARBA00022533"/>
    </source>
</evidence>
<evidence type="ECO:0000313" key="17">
    <source>
        <dbReference type="EMBL" id="CAL4947538.1"/>
    </source>
</evidence>
<keyword evidence="5 14" id="KW-0021">Allosteric enzyme</keyword>
<evidence type="ECO:0000256" key="10">
    <source>
        <dbReference type="ARBA" id="ARBA00022840"/>
    </source>
</evidence>
<feature type="compositionally biased region" description="Low complexity" evidence="15">
    <location>
        <begin position="605"/>
        <end position="615"/>
    </location>
</feature>
<comment type="subunit">
    <text evidence="14">Homotetramer.</text>
</comment>
<dbReference type="InterPro" id="IPR035966">
    <property type="entry name" value="PKF_sf"/>
</dbReference>
<dbReference type="HAMAP" id="MF_01981">
    <property type="entry name" value="Phosphofructokinase_II_X"/>
    <property type="match status" value="1"/>
</dbReference>
<reference evidence="18" key="1">
    <citation type="submission" date="2024-06" db="EMBL/GenBank/DDBJ databases">
        <authorList>
            <person name="Ryan C."/>
        </authorList>
    </citation>
    <scope>NUCLEOTIDE SEQUENCE [LARGE SCALE GENOMIC DNA]</scope>
</reference>
<dbReference type="FunFam" id="3.40.50.450:FF:000002">
    <property type="entry name" value="ATP-dependent 6-phosphofructokinase"/>
    <property type="match status" value="1"/>
</dbReference>
<dbReference type="GO" id="GO:0046872">
    <property type="term" value="F:metal ion binding"/>
    <property type="evidence" value="ECO:0007669"/>
    <property type="project" value="UniProtKB-KW"/>
</dbReference>
<evidence type="ECO:0000256" key="4">
    <source>
        <dbReference type="ARBA" id="ARBA00022490"/>
    </source>
</evidence>
<dbReference type="EMBL" id="OZ075127">
    <property type="protein sequence ID" value="CAL4947538.1"/>
    <property type="molecule type" value="Genomic_DNA"/>
</dbReference>
<sequence length="777" mass="83483">MASSHIILPKEDDVEVEGDHDSPATPARPYQAQEEAGPAGKKPALPFSATCVRISRDSYPNLRALRNASSATLHDEDAAFVKLEEGDFGYVLDDVQHLTDYLPDLPTFPNPLQDHPAYSTVKQYFVNADDTVPEKVVVQKNSPRGVHFRRAGPRQRVYFEPEDVKACIVTCGGLCPGLNTVIRELVCGLSHMYHVNDIFGIQNGYKGFYSSNYLPMTAKSVNDIHKRGGTVLGSSRGGHDTKKIVDNIQDRGINQVYIIGGDGTQKGAYEIFKEIRRRGLKVAVAGIPKTIDNDIAVIDKSFGFDTAVEEAQRAINAAHVEASSAENGIGLVKLMGRYSGFIAMYATLASRDVDCCLIPESPFYLEGEGGLLEYIDRRLKENNHMVIVVAEGAGQDLIAQSIPVADQQDASGNKLLLDVGLWLTHKIKDYCKSKKMEMTIKYIDPTYMIRAIPSNASDNVYCTLLAHSAIHGAMAGYSFTVGMVNGRHAYIPFHRVTSTRNKVRITDRMWARLLSSTNQPSFLSQKDIDAARAADKAANSKENGHGGKKQSASVLANGSDDGVEAPSAASTGGVPPSASPDVDNTRTQDSDNNANETGAAAGDLEQQANQEAEAAGKAHGACGIETQAEEKPAPGTNAPWTPATSERDVAPTPQTGQRNARAAETEPDVETVTAGSGCTTPPPPAAHDSEGSDTHSADGHGSPLHGQKPPRQAGGTASTSKSRLLPFRSFSWDKKAANKPGGADGAASPERRSKAAGEDGAVEHKEKGKERRKRFWK</sequence>
<protein>
    <recommendedName>
        <fullName evidence="14">ATP-dependent 6-phosphofructokinase</fullName>
        <shortName evidence="14">ATP-PFK</shortName>
        <shortName evidence="14">Phosphofructokinase</shortName>
        <ecNumber evidence="14">2.7.1.11</ecNumber>
    </recommendedName>
    <alternativeName>
        <fullName evidence="14">Phosphohexokinase</fullName>
    </alternativeName>
</protein>
<evidence type="ECO:0000256" key="11">
    <source>
        <dbReference type="ARBA" id="ARBA00022842"/>
    </source>
</evidence>
<evidence type="ECO:0000256" key="14">
    <source>
        <dbReference type="HAMAP-Rule" id="MF_03186"/>
    </source>
</evidence>
<feature type="domain" description="Phosphofructokinase" evidence="16">
    <location>
        <begin position="166"/>
        <end position="471"/>
    </location>
</feature>
<evidence type="ECO:0000256" key="7">
    <source>
        <dbReference type="ARBA" id="ARBA00022723"/>
    </source>
</evidence>
<evidence type="ECO:0000256" key="3">
    <source>
        <dbReference type="ARBA" id="ARBA00004496"/>
    </source>
</evidence>
<evidence type="ECO:0000256" key="8">
    <source>
        <dbReference type="ARBA" id="ARBA00022741"/>
    </source>
</evidence>
<keyword evidence="6 14" id="KW-0808">Transferase</keyword>
<feature type="compositionally biased region" description="Basic and acidic residues" evidence="15">
    <location>
        <begin position="533"/>
        <end position="545"/>
    </location>
</feature>
<feature type="compositionally biased region" description="Basic and acidic residues" evidence="15">
    <location>
        <begin position="687"/>
        <end position="698"/>
    </location>
</feature>
<keyword evidence="10 14" id="KW-0067">ATP-binding</keyword>
<feature type="binding site" evidence="14">
    <location>
        <begin position="447"/>
        <end position="450"/>
    </location>
    <ligand>
        <name>substrate</name>
    </ligand>
</feature>
<keyword evidence="7 14" id="KW-0479">Metal-binding</keyword>
<dbReference type="InterPro" id="IPR050929">
    <property type="entry name" value="PFKA"/>
</dbReference>
<evidence type="ECO:0000259" key="16">
    <source>
        <dbReference type="Pfam" id="PF00365"/>
    </source>
</evidence>
<feature type="binding site" evidence="14">
    <location>
        <begin position="335"/>
        <end position="337"/>
    </location>
    <ligand>
        <name>substrate</name>
    </ligand>
</feature>
<evidence type="ECO:0000256" key="2">
    <source>
        <dbReference type="ARBA" id="ARBA00002659"/>
    </source>
</evidence>
<dbReference type="InterPro" id="IPR000023">
    <property type="entry name" value="Phosphofructokinase_dom"/>
</dbReference>
<feature type="compositionally biased region" description="Basic and acidic residues" evidence="15">
    <location>
        <begin position="749"/>
        <end position="769"/>
    </location>
</feature>
<evidence type="ECO:0000256" key="1">
    <source>
        <dbReference type="ARBA" id="ARBA00001946"/>
    </source>
</evidence>
<keyword evidence="11 14" id="KW-0460">Magnesium</keyword>
<keyword evidence="9 14" id="KW-0418">Kinase</keyword>
<comment type="activity regulation">
    <text evidence="14">Allosterically activated by AMP.</text>
</comment>
<comment type="similarity">
    <text evidence="14">Belongs to the phosphofructokinase type A (PFKA) family. PPi-dependent PFK group II subfamily. Atypical ATP-dependent clade 'X' sub-subfamily.</text>
</comment>
<accession>A0ABC8YTC7</accession>
<dbReference type="PANTHER" id="PTHR45770">
    <property type="entry name" value="ATP-DEPENDENT 6-PHOSPHOFRUCTOKINASE 1"/>
    <property type="match status" value="1"/>
</dbReference>
<dbReference type="GO" id="GO:0005829">
    <property type="term" value="C:cytosol"/>
    <property type="evidence" value="ECO:0007669"/>
    <property type="project" value="UniProtKB-ARBA"/>
</dbReference>
<comment type="function">
    <text evidence="2 14">Catalyzes the phosphorylation of D-fructose 6-phosphate to fructose 1,6-bisphosphate by ATP, the first committing step of glycolysis.</text>
</comment>
<dbReference type="FunFam" id="3.40.50.460:FF:000018">
    <property type="entry name" value="Phosphofructokinase"/>
    <property type="match status" value="1"/>
</dbReference>
<evidence type="ECO:0000313" key="18">
    <source>
        <dbReference type="Proteomes" id="UP001497457"/>
    </source>
</evidence>
<feature type="binding site" evidence="14">
    <location>
        <begin position="236"/>
        <end position="237"/>
    </location>
    <ligand>
        <name>ATP</name>
        <dbReference type="ChEBI" id="CHEBI:30616"/>
    </ligand>
</feature>
<comment type="catalytic activity">
    <reaction evidence="13 14">
        <text>beta-D-fructose 6-phosphate + ATP = beta-D-fructose 1,6-bisphosphate + ADP + H(+)</text>
        <dbReference type="Rhea" id="RHEA:16109"/>
        <dbReference type="ChEBI" id="CHEBI:15378"/>
        <dbReference type="ChEBI" id="CHEBI:30616"/>
        <dbReference type="ChEBI" id="CHEBI:32966"/>
        <dbReference type="ChEBI" id="CHEBI:57634"/>
        <dbReference type="ChEBI" id="CHEBI:456216"/>
        <dbReference type="EC" id="2.7.1.11"/>
    </reaction>
</comment>
<dbReference type="InterPro" id="IPR012004">
    <property type="entry name" value="PyroP-dep_PFK_TP0108"/>
</dbReference>
<organism evidence="17 18">
    <name type="scientific">Urochloa decumbens</name>
    <dbReference type="NCBI Taxonomy" id="240449"/>
    <lineage>
        <taxon>Eukaryota</taxon>
        <taxon>Viridiplantae</taxon>
        <taxon>Streptophyta</taxon>
        <taxon>Embryophyta</taxon>
        <taxon>Tracheophyta</taxon>
        <taxon>Spermatophyta</taxon>
        <taxon>Magnoliopsida</taxon>
        <taxon>Liliopsida</taxon>
        <taxon>Poales</taxon>
        <taxon>Poaceae</taxon>
        <taxon>PACMAD clade</taxon>
        <taxon>Panicoideae</taxon>
        <taxon>Panicodae</taxon>
        <taxon>Paniceae</taxon>
        <taxon>Melinidinae</taxon>
        <taxon>Urochloa</taxon>
    </lineage>
</organism>
<keyword evidence="18" id="KW-1185">Reference proteome</keyword>
<dbReference type="AlphaFoldDB" id="A0ABC8YTC7"/>
<feature type="binding site" evidence="14">
    <location>
        <begin position="261"/>
        <end position="264"/>
    </location>
    <ligand>
        <name>ATP</name>
        <dbReference type="ChEBI" id="CHEBI:30616"/>
    </ligand>
</feature>
<evidence type="ECO:0000256" key="13">
    <source>
        <dbReference type="ARBA" id="ARBA00048070"/>
    </source>
</evidence>
<keyword evidence="4 14" id="KW-0963">Cytoplasm</keyword>
<evidence type="ECO:0000256" key="12">
    <source>
        <dbReference type="ARBA" id="ARBA00023152"/>
    </source>
</evidence>
<dbReference type="Gene3D" id="3.40.50.450">
    <property type="match status" value="1"/>
</dbReference>
<comment type="subcellular location">
    <subcellularLocation>
        <location evidence="3 14">Cytoplasm</location>
    </subcellularLocation>
</comment>
<keyword evidence="12 14" id="KW-0324">Glycolysis</keyword>
<keyword evidence="8 14" id="KW-0547">Nucleotide-binding</keyword>
<reference evidence="17 18" key="2">
    <citation type="submission" date="2024-10" db="EMBL/GenBank/DDBJ databases">
        <authorList>
            <person name="Ryan C."/>
        </authorList>
    </citation>
    <scope>NUCLEOTIDE SEQUENCE [LARGE SCALE GENOMIC DNA]</scope>
</reference>
<feature type="region of interest" description="Disordered" evidence="15">
    <location>
        <begin position="1"/>
        <end position="44"/>
    </location>
</feature>
<feature type="site" description="Important for substrate specificity; cannot use PPi as phosphoryl donor" evidence="14">
    <location>
        <position position="263"/>
    </location>
</feature>